<evidence type="ECO:0000313" key="1">
    <source>
        <dbReference type="EMBL" id="QJA70577.1"/>
    </source>
</evidence>
<gene>
    <name evidence="1" type="ORF">MM415A03650_0006</name>
    <name evidence="2" type="ORF">MM415B04498_0007</name>
    <name evidence="3" type="ORF">TM448B05707_0002</name>
</gene>
<protein>
    <submittedName>
        <fullName evidence="1">Uncharacterized protein</fullName>
    </submittedName>
</protein>
<sequence length="76" mass="8975">MKPYKFKLKKLMIEVQEFTMPSGEKRYNTNSPDWLIQLCHGELTIDFIKEHLTPVNCESLDLVDPDRVERISRIPV</sequence>
<dbReference type="EMBL" id="MT141804">
    <property type="protein sequence ID" value="QJA70577.1"/>
    <property type="molecule type" value="Genomic_DNA"/>
</dbReference>
<evidence type="ECO:0000313" key="2">
    <source>
        <dbReference type="EMBL" id="QJA92736.1"/>
    </source>
</evidence>
<dbReference type="EMBL" id="MT143092">
    <property type="protein sequence ID" value="QJA92736.1"/>
    <property type="molecule type" value="Genomic_DNA"/>
</dbReference>
<reference evidence="1" key="1">
    <citation type="submission" date="2020-03" db="EMBL/GenBank/DDBJ databases">
        <title>The deep terrestrial virosphere.</title>
        <authorList>
            <person name="Holmfeldt K."/>
            <person name="Nilsson E."/>
            <person name="Simone D."/>
            <person name="Lopez-Fernandez M."/>
            <person name="Wu X."/>
            <person name="de Brujin I."/>
            <person name="Lundin D."/>
            <person name="Andersson A."/>
            <person name="Bertilsson S."/>
            <person name="Dopson M."/>
        </authorList>
    </citation>
    <scope>NUCLEOTIDE SEQUENCE</scope>
    <source>
        <strain evidence="1">MM415A03650</strain>
        <strain evidence="2">MM415B04498</strain>
        <strain evidence="3">TM448B05707</strain>
    </source>
</reference>
<accession>A0A6M3JP16</accession>
<name>A0A6M3JP16_9ZZZZ</name>
<proteinExistence type="predicted"/>
<evidence type="ECO:0000313" key="3">
    <source>
        <dbReference type="EMBL" id="QJI03971.1"/>
    </source>
</evidence>
<dbReference type="EMBL" id="MT145136">
    <property type="protein sequence ID" value="QJI03971.1"/>
    <property type="molecule type" value="Genomic_DNA"/>
</dbReference>
<dbReference type="AlphaFoldDB" id="A0A6M3JP16"/>
<organism evidence="1">
    <name type="scientific">viral metagenome</name>
    <dbReference type="NCBI Taxonomy" id="1070528"/>
    <lineage>
        <taxon>unclassified sequences</taxon>
        <taxon>metagenomes</taxon>
        <taxon>organismal metagenomes</taxon>
    </lineage>
</organism>